<evidence type="ECO:0000313" key="3">
    <source>
        <dbReference type="EMBL" id="EPQ57657.1"/>
    </source>
</evidence>
<keyword evidence="4" id="KW-1185">Reference proteome</keyword>
<dbReference type="AlphaFoldDB" id="S7QE11"/>
<feature type="coiled-coil region" evidence="1">
    <location>
        <begin position="122"/>
        <end position="196"/>
    </location>
</feature>
<dbReference type="KEGG" id="gtr:GLOTRDRAFT_137916"/>
<feature type="region of interest" description="Disordered" evidence="2">
    <location>
        <begin position="211"/>
        <end position="235"/>
    </location>
</feature>
<sequence length="235" mass="24507">MQATVLRSQVLRAAARPTAARAVPRARRTYAAGPGGEAAPQPGAPKGGSNTPLLVGLLAVGAGGAYYYYYATAGETAGARRKADQEALKGHVNGAVDAGKATAQDALQEGQQKYGELKGTGADKLQAERARAERAAADAEAKLEQYKAQAKGAYSSTVASAQEKYDHARASASSTLSDAERKLEEAKAATEKQASSWWSWLTFGLFGGNQASGKEEGADKVKQESASLSETQRKV</sequence>
<dbReference type="OMA" id="KVEHKYE"/>
<accession>S7QE11</accession>
<keyword evidence="1" id="KW-0175">Coiled coil</keyword>
<dbReference type="GeneID" id="19303861"/>
<feature type="compositionally biased region" description="Basic and acidic residues" evidence="2">
    <location>
        <begin position="213"/>
        <end position="223"/>
    </location>
</feature>
<dbReference type="EMBL" id="KB469299">
    <property type="protein sequence ID" value="EPQ57657.1"/>
    <property type="molecule type" value="Genomic_DNA"/>
</dbReference>
<dbReference type="eggNOG" id="ENOG502T2K1">
    <property type="taxonomic scope" value="Eukaryota"/>
</dbReference>
<feature type="compositionally biased region" description="Low complexity" evidence="2">
    <location>
        <begin position="14"/>
        <end position="41"/>
    </location>
</feature>
<dbReference type="RefSeq" id="XP_007864713.1">
    <property type="nucleotide sequence ID" value="XM_007866522.1"/>
</dbReference>
<evidence type="ECO:0000313" key="4">
    <source>
        <dbReference type="Proteomes" id="UP000030669"/>
    </source>
</evidence>
<organism evidence="3 4">
    <name type="scientific">Gloeophyllum trabeum (strain ATCC 11539 / FP-39264 / Madison 617)</name>
    <name type="common">Brown rot fungus</name>
    <dbReference type="NCBI Taxonomy" id="670483"/>
    <lineage>
        <taxon>Eukaryota</taxon>
        <taxon>Fungi</taxon>
        <taxon>Dikarya</taxon>
        <taxon>Basidiomycota</taxon>
        <taxon>Agaricomycotina</taxon>
        <taxon>Agaricomycetes</taxon>
        <taxon>Gloeophyllales</taxon>
        <taxon>Gloeophyllaceae</taxon>
        <taxon>Gloeophyllum</taxon>
    </lineage>
</organism>
<feature type="compositionally biased region" description="Polar residues" evidence="2">
    <location>
        <begin position="224"/>
        <end position="235"/>
    </location>
</feature>
<proteinExistence type="predicted"/>
<dbReference type="HOGENOM" id="CLU_1180326_0_0_1"/>
<dbReference type="OrthoDB" id="3266879at2759"/>
<protein>
    <submittedName>
        <fullName evidence="3">Uncharacterized protein</fullName>
    </submittedName>
</protein>
<evidence type="ECO:0000256" key="2">
    <source>
        <dbReference type="SAM" id="MobiDB-lite"/>
    </source>
</evidence>
<feature type="region of interest" description="Disordered" evidence="2">
    <location>
        <begin position="14"/>
        <end position="47"/>
    </location>
</feature>
<name>S7QE11_GLOTA</name>
<gene>
    <name evidence="3" type="ORF">GLOTRDRAFT_137916</name>
</gene>
<dbReference type="STRING" id="670483.S7QE11"/>
<reference evidence="3 4" key="1">
    <citation type="journal article" date="2012" name="Science">
        <title>The Paleozoic origin of enzymatic lignin decomposition reconstructed from 31 fungal genomes.</title>
        <authorList>
            <person name="Floudas D."/>
            <person name="Binder M."/>
            <person name="Riley R."/>
            <person name="Barry K."/>
            <person name="Blanchette R.A."/>
            <person name="Henrissat B."/>
            <person name="Martinez A.T."/>
            <person name="Otillar R."/>
            <person name="Spatafora J.W."/>
            <person name="Yadav J.S."/>
            <person name="Aerts A."/>
            <person name="Benoit I."/>
            <person name="Boyd A."/>
            <person name="Carlson A."/>
            <person name="Copeland A."/>
            <person name="Coutinho P.M."/>
            <person name="de Vries R.P."/>
            <person name="Ferreira P."/>
            <person name="Findley K."/>
            <person name="Foster B."/>
            <person name="Gaskell J."/>
            <person name="Glotzer D."/>
            <person name="Gorecki P."/>
            <person name="Heitman J."/>
            <person name="Hesse C."/>
            <person name="Hori C."/>
            <person name="Igarashi K."/>
            <person name="Jurgens J.A."/>
            <person name="Kallen N."/>
            <person name="Kersten P."/>
            <person name="Kohler A."/>
            <person name="Kuees U."/>
            <person name="Kumar T.K.A."/>
            <person name="Kuo A."/>
            <person name="LaButti K."/>
            <person name="Larrondo L.F."/>
            <person name="Lindquist E."/>
            <person name="Ling A."/>
            <person name="Lombard V."/>
            <person name="Lucas S."/>
            <person name="Lundell T."/>
            <person name="Martin R."/>
            <person name="McLaughlin D.J."/>
            <person name="Morgenstern I."/>
            <person name="Morin E."/>
            <person name="Murat C."/>
            <person name="Nagy L.G."/>
            <person name="Nolan M."/>
            <person name="Ohm R.A."/>
            <person name="Patyshakuliyeva A."/>
            <person name="Rokas A."/>
            <person name="Ruiz-Duenas F.J."/>
            <person name="Sabat G."/>
            <person name="Salamov A."/>
            <person name="Samejima M."/>
            <person name="Schmutz J."/>
            <person name="Slot J.C."/>
            <person name="St John F."/>
            <person name="Stenlid J."/>
            <person name="Sun H."/>
            <person name="Sun S."/>
            <person name="Syed K."/>
            <person name="Tsang A."/>
            <person name="Wiebenga A."/>
            <person name="Young D."/>
            <person name="Pisabarro A."/>
            <person name="Eastwood D.C."/>
            <person name="Martin F."/>
            <person name="Cullen D."/>
            <person name="Grigoriev I.V."/>
            <person name="Hibbett D.S."/>
        </authorList>
    </citation>
    <scope>NUCLEOTIDE SEQUENCE [LARGE SCALE GENOMIC DNA]</scope>
    <source>
        <strain evidence="3 4">ATCC 11539</strain>
    </source>
</reference>
<evidence type="ECO:0000256" key="1">
    <source>
        <dbReference type="SAM" id="Coils"/>
    </source>
</evidence>
<dbReference type="Proteomes" id="UP000030669">
    <property type="component" value="Unassembled WGS sequence"/>
</dbReference>